<reference evidence="4 5" key="1">
    <citation type="submission" date="2020-05" db="EMBL/GenBank/DDBJ databases">
        <authorList>
            <person name="Ruan W."/>
            <person name="Jeon C.O."/>
            <person name="Chun B.H."/>
        </authorList>
    </citation>
    <scope>NUCLEOTIDE SEQUENCE [LARGE SCALE GENOMIC DNA]</scope>
    <source>
        <strain evidence="4 5">TBZ9</strain>
    </source>
</reference>
<keyword evidence="5" id="KW-1185">Reference proteome</keyword>
<dbReference type="SUPFAM" id="SSF54523">
    <property type="entry name" value="Pili subunits"/>
    <property type="match status" value="1"/>
</dbReference>
<keyword evidence="3" id="KW-0812">Transmembrane</keyword>
<dbReference type="PANTHER" id="PTHR30093">
    <property type="entry name" value="GENERAL SECRETION PATHWAY PROTEIN G"/>
    <property type="match status" value="1"/>
</dbReference>
<dbReference type="Gene3D" id="3.30.700.10">
    <property type="entry name" value="Glycoprotein, Type 4 Pilin"/>
    <property type="match status" value="1"/>
</dbReference>
<dbReference type="RefSeq" id="WP_171701507.1">
    <property type="nucleotide sequence ID" value="NZ_JABFHI010000001.1"/>
</dbReference>
<evidence type="ECO:0000256" key="1">
    <source>
        <dbReference type="ARBA" id="ARBA00005233"/>
    </source>
</evidence>
<evidence type="ECO:0000256" key="3">
    <source>
        <dbReference type="SAM" id="Phobius"/>
    </source>
</evidence>
<dbReference type="Pfam" id="PF07963">
    <property type="entry name" value="N_methyl"/>
    <property type="match status" value="1"/>
</dbReference>
<dbReference type="PANTHER" id="PTHR30093:SF34">
    <property type="entry name" value="PREPILIN PEPTIDASE-DEPENDENT PROTEIN D"/>
    <property type="match status" value="1"/>
</dbReference>
<dbReference type="EMBL" id="JABFHI010000001">
    <property type="protein sequence ID" value="NOG31076.1"/>
    <property type="molecule type" value="Genomic_DNA"/>
</dbReference>
<dbReference type="InterPro" id="IPR012902">
    <property type="entry name" value="N_methyl_site"/>
</dbReference>
<keyword evidence="3" id="KW-1133">Transmembrane helix</keyword>
<protein>
    <submittedName>
        <fullName evidence="4">Prepilin-type N-terminal cleavage/methylation domain-containing protein</fullName>
    </submittedName>
</protein>
<sequence>MQNTHIRNIRRLRQSGFTLIELLIVVAIIGILAAVGVPQYNNYLDRASISACEGELSSFRSGVSAANAVDDANQTELKAFITAFDFQACVIGNGDKEKLAANFIGDDVNGTGPASVDATTNRGDNINVSDAGVITES</sequence>
<reference evidence="4 5" key="2">
    <citation type="submission" date="2020-06" db="EMBL/GenBank/DDBJ databases">
        <title>Halomonas songnenensis sp. nov., a moderately halophilic bacterium isolated from saline and alkaline soils.</title>
        <authorList>
            <person name="Jiang J."/>
            <person name="Pan Y."/>
        </authorList>
    </citation>
    <scope>NUCLEOTIDE SEQUENCE [LARGE SCALE GENOMIC DNA]</scope>
    <source>
        <strain evidence="4 5">TBZ9</strain>
    </source>
</reference>
<gene>
    <name evidence="4" type="ORF">HLB35_03640</name>
</gene>
<dbReference type="PROSITE" id="PS00409">
    <property type="entry name" value="PROKAR_NTER_METHYL"/>
    <property type="match status" value="1"/>
</dbReference>
<keyword evidence="3" id="KW-0472">Membrane</keyword>
<evidence type="ECO:0000313" key="5">
    <source>
        <dbReference type="Proteomes" id="UP000588806"/>
    </source>
</evidence>
<evidence type="ECO:0000313" key="4">
    <source>
        <dbReference type="EMBL" id="NOG31076.1"/>
    </source>
</evidence>
<dbReference type="InterPro" id="IPR045584">
    <property type="entry name" value="Pilin-like"/>
</dbReference>
<proteinExistence type="inferred from homology"/>
<keyword evidence="2" id="KW-0488">Methylation</keyword>
<comment type="caution">
    <text evidence="4">The sequence shown here is derived from an EMBL/GenBank/DDBJ whole genome shotgun (WGS) entry which is preliminary data.</text>
</comment>
<comment type="similarity">
    <text evidence="1">Belongs to the N-Me-Phe pilin family.</text>
</comment>
<dbReference type="NCBIfam" id="TIGR02532">
    <property type="entry name" value="IV_pilin_GFxxxE"/>
    <property type="match status" value="1"/>
</dbReference>
<dbReference type="AlphaFoldDB" id="A0A7Y3TVL1"/>
<accession>A0A7Y3TVL1</accession>
<feature type="transmembrane region" description="Helical" evidence="3">
    <location>
        <begin position="20"/>
        <end position="40"/>
    </location>
</feature>
<dbReference type="Proteomes" id="UP000588806">
    <property type="component" value="Unassembled WGS sequence"/>
</dbReference>
<organism evidence="4 5">
    <name type="scientific">Vreelandella azerica</name>
    <dbReference type="NCBI Taxonomy" id="2732867"/>
    <lineage>
        <taxon>Bacteria</taxon>
        <taxon>Pseudomonadati</taxon>
        <taxon>Pseudomonadota</taxon>
        <taxon>Gammaproteobacteria</taxon>
        <taxon>Oceanospirillales</taxon>
        <taxon>Halomonadaceae</taxon>
        <taxon>Vreelandella</taxon>
    </lineage>
</organism>
<evidence type="ECO:0000256" key="2">
    <source>
        <dbReference type="ARBA" id="ARBA00022481"/>
    </source>
</evidence>
<name>A0A7Y3TVL1_9GAMM</name>